<keyword evidence="3" id="KW-1185">Reference proteome</keyword>
<gene>
    <name evidence="2" type="ORF">OC842_003488</name>
</gene>
<accession>A0AAN6GDH5</accession>
<evidence type="ECO:0000313" key="3">
    <source>
        <dbReference type="Proteomes" id="UP001176521"/>
    </source>
</evidence>
<evidence type="ECO:0000259" key="1">
    <source>
        <dbReference type="Pfam" id="PF12937"/>
    </source>
</evidence>
<dbReference type="InterPro" id="IPR001810">
    <property type="entry name" value="F-box_dom"/>
</dbReference>
<feature type="domain" description="F-box" evidence="1">
    <location>
        <begin position="50"/>
        <end position="88"/>
    </location>
</feature>
<dbReference type="AlphaFoldDB" id="A0AAN6GDH5"/>
<name>A0AAN6GDH5_9BASI</name>
<comment type="caution">
    <text evidence="2">The sequence shown here is derived from an EMBL/GenBank/DDBJ whole genome shotgun (WGS) entry which is preliminary data.</text>
</comment>
<dbReference type="SUPFAM" id="SSF81383">
    <property type="entry name" value="F-box domain"/>
    <property type="match status" value="1"/>
</dbReference>
<sequence>MAVDGDSNSSVVAPALAAAAADKDAGQGQDADAAPAEPVASAMTRVLGMPELLGQILSYLKRDRRDLLATSCVSRRFRAASVPHLLRDMDIALHNIGRVTASFKHRNSRRLLEHVKHLRIWDDEVHHRFRFEEHGSPSYLLRTAWRCAAKVDLSSDADETADPRWSKDIMDFLDFLTLVRRQSMPLIDLSLGLISTAALNQALTLIPEAAERIAALRIITDCFDKCDSSTPDLVTAELNGKSRSWWLNLTNLLQTICKAQDLVKSKPFKLFSLECHRISAIDPIATEIWHSIATTLCDRIEDLTIQFSDADGNFDNYVSVFEPQWSGLRRVQIKTPLKALSHTQWRTWSETIENFLTRHDDLYEFHIEAALITPCLTLNQTFPNLERVTIGHRVPHDVVRGFLTRHPKLLDFAVTYNEEHGLVSHLLNKGKLMAQLQTARLVFPPRTFRASVGTLPIAMLDISSLAELEIITPESTRFEEVGRPKALKPSCVALELTNDPFENVIAQAGHAFHWSLFPNLAELVICCTQAADVIKENGVQSAKRLRQLLLALASARSLRALHVEYVGSAPLPATAHLNQLVRSFPPKLEYIAWHAPLFNRTQYYRVIKKDVMPSWPTRALELLPASSRLCVDERGIWNQTGQLRRAKVFLDHSVSPPCLPA</sequence>
<protein>
    <recommendedName>
        <fullName evidence="1">F-box domain-containing protein</fullName>
    </recommendedName>
</protein>
<dbReference type="EMBL" id="JAPDMQ010000175">
    <property type="protein sequence ID" value="KAK0531828.1"/>
    <property type="molecule type" value="Genomic_DNA"/>
</dbReference>
<dbReference type="InterPro" id="IPR036047">
    <property type="entry name" value="F-box-like_dom_sf"/>
</dbReference>
<dbReference type="Proteomes" id="UP001176521">
    <property type="component" value="Unassembled WGS sequence"/>
</dbReference>
<reference evidence="2" key="1">
    <citation type="journal article" date="2023" name="PhytoFront">
        <title>Draft Genome Resources of Seven Strains of Tilletia horrida, Causal Agent of Kernel Smut of Rice.</title>
        <authorList>
            <person name="Khanal S."/>
            <person name="Antony Babu S."/>
            <person name="Zhou X.G."/>
        </authorList>
    </citation>
    <scope>NUCLEOTIDE SEQUENCE</scope>
    <source>
        <strain evidence="2">TX3</strain>
    </source>
</reference>
<organism evidence="2 3">
    <name type="scientific">Tilletia horrida</name>
    <dbReference type="NCBI Taxonomy" id="155126"/>
    <lineage>
        <taxon>Eukaryota</taxon>
        <taxon>Fungi</taxon>
        <taxon>Dikarya</taxon>
        <taxon>Basidiomycota</taxon>
        <taxon>Ustilaginomycotina</taxon>
        <taxon>Exobasidiomycetes</taxon>
        <taxon>Tilletiales</taxon>
        <taxon>Tilletiaceae</taxon>
        <taxon>Tilletia</taxon>
    </lineage>
</organism>
<proteinExistence type="predicted"/>
<dbReference type="CDD" id="cd09917">
    <property type="entry name" value="F-box_SF"/>
    <property type="match status" value="1"/>
</dbReference>
<dbReference type="Pfam" id="PF12937">
    <property type="entry name" value="F-box-like"/>
    <property type="match status" value="1"/>
</dbReference>
<evidence type="ECO:0000313" key="2">
    <source>
        <dbReference type="EMBL" id="KAK0531828.1"/>
    </source>
</evidence>